<keyword evidence="1" id="KW-0472">Membrane</keyword>
<keyword evidence="1" id="KW-0812">Transmembrane</keyword>
<dbReference type="Pfam" id="PF03372">
    <property type="entry name" value="Exo_endo_phos"/>
    <property type="match status" value="1"/>
</dbReference>
<keyword evidence="3" id="KW-0255">Endonuclease</keyword>
<evidence type="ECO:0000259" key="2">
    <source>
        <dbReference type="Pfam" id="PF03372"/>
    </source>
</evidence>
<organism evidence="3 4">
    <name type="scientific">Gordonia polyisoprenivorans</name>
    <dbReference type="NCBI Taxonomy" id="84595"/>
    <lineage>
        <taxon>Bacteria</taxon>
        <taxon>Bacillati</taxon>
        <taxon>Actinomycetota</taxon>
        <taxon>Actinomycetes</taxon>
        <taxon>Mycobacteriales</taxon>
        <taxon>Gordoniaceae</taxon>
        <taxon>Gordonia</taxon>
    </lineage>
</organism>
<keyword evidence="3" id="KW-0540">Nuclease</keyword>
<evidence type="ECO:0000313" key="3">
    <source>
        <dbReference type="EMBL" id="NKY03366.1"/>
    </source>
</evidence>
<proteinExistence type="predicted"/>
<dbReference type="InterPro" id="IPR036691">
    <property type="entry name" value="Endo/exonu/phosph_ase_sf"/>
</dbReference>
<protein>
    <submittedName>
        <fullName evidence="3">Endonuclease/exonuclease/phosphatase family protein</fullName>
    </submittedName>
</protein>
<gene>
    <name evidence="3" type="ORF">HGA05_17490</name>
</gene>
<keyword evidence="3" id="KW-0269">Exonuclease</keyword>
<dbReference type="GO" id="GO:0004519">
    <property type="term" value="F:endonuclease activity"/>
    <property type="evidence" value="ECO:0007669"/>
    <property type="project" value="UniProtKB-KW"/>
</dbReference>
<evidence type="ECO:0000256" key="1">
    <source>
        <dbReference type="SAM" id="Phobius"/>
    </source>
</evidence>
<dbReference type="AlphaFoldDB" id="A0A846WQU7"/>
<dbReference type="InterPro" id="IPR005135">
    <property type="entry name" value="Endo/exonuclease/phosphatase"/>
</dbReference>
<sequence length="313" mass="33262">MRGLLRFLTLSLAWLLVIATGLAIWLHYIASRGTVAVYATAAVPVAVVTGAVAVLLFAVLRRWIALFVAVLAVVGVCFTQGPLWVSQTPPAGDRFTVVSANLRFGEGSVDDVAAAARDAQLVSLQEVTPQALERIRNSALAQRFRYEYALPGPAAAGGMLLSLRPLDDERRLPNMLLNNLSAQTVVPGGPRTRVLAIHAPAPLSGHAGEWDHDLGLLRDQLHDLPDGPVIVAGDFNATWDHAQYRALLSRGFADATSQAGARLQPTFPTDRLGGRPLAAIDRVVVRGFVATAVHTFSIAGSDHRGVVVSLVAG</sequence>
<name>A0A846WQU7_9ACTN</name>
<dbReference type="Gene3D" id="3.60.10.10">
    <property type="entry name" value="Endonuclease/exonuclease/phosphatase"/>
    <property type="match status" value="1"/>
</dbReference>
<feature type="transmembrane region" description="Helical" evidence="1">
    <location>
        <begin position="35"/>
        <end position="57"/>
    </location>
</feature>
<dbReference type="RefSeq" id="WP_006370574.1">
    <property type="nucleotide sequence ID" value="NZ_CP116236.1"/>
</dbReference>
<evidence type="ECO:0000313" key="4">
    <source>
        <dbReference type="Proteomes" id="UP000563898"/>
    </source>
</evidence>
<comment type="caution">
    <text evidence="3">The sequence shown here is derived from an EMBL/GenBank/DDBJ whole genome shotgun (WGS) entry which is preliminary data.</text>
</comment>
<feature type="transmembrane region" description="Helical" evidence="1">
    <location>
        <begin position="64"/>
        <end position="85"/>
    </location>
</feature>
<feature type="domain" description="Endonuclease/exonuclease/phosphatase" evidence="2">
    <location>
        <begin position="99"/>
        <end position="303"/>
    </location>
</feature>
<keyword evidence="1" id="KW-1133">Transmembrane helix</keyword>
<dbReference type="EMBL" id="JAAXPC010000010">
    <property type="protein sequence ID" value="NKY03366.1"/>
    <property type="molecule type" value="Genomic_DNA"/>
</dbReference>
<feature type="transmembrane region" description="Helical" evidence="1">
    <location>
        <begin position="7"/>
        <end position="29"/>
    </location>
</feature>
<dbReference type="SUPFAM" id="SSF56219">
    <property type="entry name" value="DNase I-like"/>
    <property type="match status" value="1"/>
</dbReference>
<accession>A0A846WQU7</accession>
<keyword evidence="3" id="KW-0378">Hydrolase</keyword>
<dbReference type="Proteomes" id="UP000563898">
    <property type="component" value="Unassembled WGS sequence"/>
</dbReference>
<dbReference type="GO" id="GO:0004527">
    <property type="term" value="F:exonuclease activity"/>
    <property type="evidence" value="ECO:0007669"/>
    <property type="project" value="UniProtKB-KW"/>
</dbReference>
<reference evidence="3 4" key="1">
    <citation type="submission" date="2020-04" db="EMBL/GenBank/DDBJ databases">
        <title>MicrobeNet Type strains.</title>
        <authorList>
            <person name="Nicholson A.C."/>
        </authorList>
    </citation>
    <scope>NUCLEOTIDE SEQUENCE [LARGE SCALE GENOMIC DNA]</scope>
    <source>
        <strain evidence="3 4">ATCC BAA-14</strain>
    </source>
</reference>